<dbReference type="InterPro" id="IPR004107">
    <property type="entry name" value="Integrase_SAM-like_N"/>
</dbReference>
<dbReference type="NCBIfam" id="NF001399">
    <property type="entry name" value="PRK00283.1"/>
    <property type="match status" value="1"/>
</dbReference>
<evidence type="ECO:0000256" key="1">
    <source>
        <dbReference type="ARBA" id="ARBA00004496"/>
    </source>
</evidence>
<feature type="active site" evidence="11">
    <location>
        <position position="220"/>
    </location>
</feature>
<keyword evidence="8 11" id="KW-0238">DNA-binding</keyword>
<comment type="similarity">
    <text evidence="2 11">Belongs to the 'phage' integrase family. XerC subfamily.</text>
</comment>
<keyword evidence="6 11" id="KW-0159">Chromosome partition</keyword>
<evidence type="ECO:0000256" key="10">
    <source>
        <dbReference type="ARBA" id="ARBA00023306"/>
    </source>
</evidence>
<dbReference type="PROSITE" id="PS51900">
    <property type="entry name" value="CB"/>
    <property type="match status" value="1"/>
</dbReference>
<sequence>MKRVFTPAWVRYSLGNWGGWWRGHWRVTLNRRCIHWKWVRELELILARYHHHLFSEKRYSPRTVSSYEHDLNDFIAWLNKPLDKQGGEVAPVEPAVLTVQTGQVRQWISHLHRKGLSGKSLQRKLSSIRRFYRFLLRENLVENNPVVDVQSPKHARKLPDTLDAETIERLLTITADDVLAVRDRALMELLYSSGLRLAELVGLDLHDVDTYQQQVRVTGKGNKERYVPVGRQALAALQTWMQQRVSLAAHGETALFVSKRGTRLHPRSVQFRLNHWRLQQGLEQHVHPHKLRHSFASHVLESSGDLRAVQEMLGHADISTTQIYTHLDFQHLASVYDKAHPRAKKK</sequence>
<dbReference type="EMBL" id="CP072748">
    <property type="protein sequence ID" value="QTX11899.1"/>
    <property type="molecule type" value="Genomic_DNA"/>
</dbReference>
<keyword evidence="9 11" id="KW-0233">DNA recombination</keyword>
<dbReference type="SUPFAM" id="SSF56349">
    <property type="entry name" value="DNA breaking-rejoining enzymes"/>
    <property type="match status" value="1"/>
</dbReference>
<feature type="active site" evidence="11">
    <location>
        <position position="292"/>
    </location>
</feature>
<comment type="subcellular location">
    <subcellularLocation>
        <location evidence="1 11">Cytoplasm</location>
    </subcellularLocation>
</comment>
<gene>
    <name evidence="11 15" type="primary">xerC</name>
    <name evidence="15" type="ORF">J1836_006065</name>
    <name evidence="14" type="ORF">J1836_06760</name>
</gene>
<evidence type="ECO:0000256" key="2">
    <source>
        <dbReference type="ARBA" id="ARBA00006657"/>
    </source>
</evidence>
<dbReference type="InterPro" id="IPR011010">
    <property type="entry name" value="DNA_brk_join_enz"/>
</dbReference>
<dbReference type="InterPro" id="IPR044068">
    <property type="entry name" value="CB"/>
</dbReference>
<accession>A0A8B0SLY1</accession>
<keyword evidence="5 11" id="KW-0132">Cell division</keyword>
<dbReference type="InterPro" id="IPR023009">
    <property type="entry name" value="Tyrosine_recombinase_XerC/XerD"/>
</dbReference>
<dbReference type="InterPro" id="IPR002104">
    <property type="entry name" value="Integrase_catalytic"/>
</dbReference>
<dbReference type="CDD" id="cd00798">
    <property type="entry name" value="INT_XerDC_C"/>
    <property type="match status" value="1"/>
</dbReference>
<keyword evidence="16" id="KW-1185">Reference proteome</keyword>
<comment type="subunit">
    <text evidence="11">Forms a cyclic heterotetrameric complex composed of two molecules of XerC and two molecules of XerD.</text>
</comment>
<dbReference type="InterPro" id="IPR011931">
    <property type="entry name" value="Recomb_XerC"/>
</dbReference>
<dbReference type="GO" id="GO:0007059">
    <property type="term" value="P:chromosome segregation"/>
    <property type="evidence" value="ECO:0007669"/>
    <property type="project" value="UniProtKB-UniRule"/>
</dbReference>
<dbReference type="NCBIfam" id="TIGR02224">
    <property type="entry name" value="recomb_XerC"/>
    <property type="match status" value="1"/>
</dbReference>
<dbReference type="GO" id="GO:0003677">
    <property type="term" value="F:DNA binding"/>
    <property type="evidence" value="ECO:0007669"/>
    <property type="project" value="UniProtKB-UniRule"/>
</dbReference>
<comment type="function">
    <text evidence="11">Site-specific tyrosine recombinase, which acts by catalyzing the cutting and rejoining of the recombining DNA molecules. The XerC-XerD complex is essential to convert dimers of the bacterial chromosome into monomers to permit their segregation at cell division. It also contributes to the segregational stability of plasmids.</text>
</comment>
<dbReference type="Pfam" id="PF00589">
    <property type="entry name" value="Phage_integrase"/>
    <property type="match status" value="1"/>
</dbReference>
<dbReference type="GO" id="GO:0006313">
    <property type="term" value="P:DNA transposition"/>
    <property type="evidence" value="ECO:0007669"/>
    <property type="project" value="UniProtKB-UniRule"/>
</dbReference>
<evidence type="ECO:0000256" key="4">
    <source>
        <dbReference type="ARBA" id="ARBA00022490"/>
    </source>
</evidence>
<dbReference type="Proteomes" id="UP000664466">
    <property type="component" value="Unassembled WGS sequence"/>
</dbReference>
<evidence type="ECO:0000256" key="6">
    <source>
        <dbReference type="ARBA" id="ARBA00022829"/>
    </source>
</evidence>
<dbReference type="InterPro" id="IPR013762">
    <property type="entry name" value="Integrase-like_cat_sf"/>
</dbReference>
<dbReference type="GO" id="GO:0009037">
    <property type="term" value="F:tyrosine-based site-specific recombinase activity"/>
    <property type="evidence" value="ECO:0007669"/>
    <property type="project" value="UniProtKB-UniRule"/>
</dbReference>
<evidence type="ECO:0000313" key="14">
    <source>
        <dbReference type="EMBL" id="MBO0612630.1"/>
    </source>
</evidence>
<dbReference type="EMBL" id="JAFMPM010000006">
    <property type="protein sequence ID" value="MBO0612630.1"/>
    <property type="molecule type" value="Genomic_DNA"/>
</dbReference>
<keyword evidence="7 11" id="KW-0229">DNA integration</keyword>
<dbReference type="Gene3D" id="1.10.443.10">
    <property type="entry name" value="Intergrase catalytic core"/>
    <property type="match status" value="1"/>
</dbReference>
<evidence type="ECO:0000259" key="12">
    <source>
        <dbReference type="PROSITE" id="PS51898"/>
    </source>
</evidence>
<evidence type="ECO:0000313" key="16">
    <source>
        <dbReference type="Proteomes" id="UP000664466"/>
    </source>
</evidence>
<proteinExistence type="inferred from homology"/>
<reference evidence="15" key="2">
    <citation type="submission" date="2021-04" db="EMBL/GenBank/DDBJ databases">
        <title>Complete Genome and methylome analysis of Thiothrix fructosivorans ATCC 49748.</title>
        <authorList>
            <person name="Fomenkov A."/>
            <person name="Sun L."/>
            <person name="Vincze T."/>
            <person name="Grabovich M.Y."/>
            <person name="Roberts R.J."/>
        </authorList>
    </citation>
    <scope>NUCLEOTIDE SEQUENCE</scope>
    <source>
        <strain evidence="15">ATCC 49748</strain>
    </source>
</reference>
<protein>
    <recommendedName>
        <fullName evidence="3 11">Tyrosine recombinase XerC</fullName>
    </recommendedName>
</protein>
<evidence type="ECO:0000259" key="13">
    <source>
        <dbReference type="PROSITE" id="PS51900"/>
    </source>
</evidence>
<dbReference type="GO" id="GO:0005737">
    <property type="term" value="C:cytoplasm"/>
    <property type="evidence" value="ECO:0007669"/>
    <property type="project" value="UniProtKB-SubCell"/>
</dbReference>
<name>A0A8B0SLY1_9GAMM</name>
<dbReference type="InterPro" id="IPR050090">
    <property type="entry name" value="Tyrosine_recombinase_XerCD"/>
</dbReference>
<keyword evidence="10 11" id="KW-0131">Cell cycle</keyword>
<evidence type="ECO:0000256" key="7">
    <source>
        <dbReference type="ARBA" id="ARBA00022908"/>
    </source>
</evidence>
<dbReference type="Pfam" id="PF02899">
    <property type="entry name" value="Phage_int_SAM_1"/>
    <property type="match status" value="1"/>
</dbReference>
<dbReference type="InterPro" id="IPR010998">
    <property type="entry name" value="Integrase_recombinase_N"/>
</dbReference>
<evidence type="ECO:0000256" key="3">
    <source>
        <dbReference type="ARBA" id="ARBA00015804"/>
    </source>
</evidence>
<feature type="domain" description="Core-binding (CB)" evidence="13">
    <location>
        <begin position="40"/>
        <end position="136"/>
    </location>
</feature>
<feature type="active site" description="O-(3'-phospho-DNA)-tyrosine intermediate" evidence="11">
    <location>
        <position position="324"/>
    </location>
</feature>
<reference evidence="14 16" key="1">
    <citation type="submission" date="2021-03" db="EMBL/GenBank/DDBJ databases">
        <title>Draft genome and methylome analysis of Thiotrix fructosivoruns ATCC 49748.</title>
        <authorList>
            <person name="Fomenkov A."/>
            <person name="Grabovich M.Y."/>
            <person name="Roberts R.J."/>
        </authorList>
    </citation>
    <scope>NUCLEOTIDE SEQUENCE [LARGE SCALE GENOMIC DNA]</scope>
    <source>
        <strain evidence="14 16">ATCC 49748</strain>
    </source>
</reference>
<feature type="active site" evidence="11">
    <location>
        <position position="315"/>
    </location>
</feature>
<organism evidence="15">
    <name type="scientific">Thiothrix fructosivorans</name>
    <dbReference type="NCBI Taxonomy" id="111770"/>
    <lineage>
        <taxon>Bacteria</taxon>
        <taxon>Pseudomonadati</taxon>
        <taxon>Pseudomonadota</taxon>
        <taxon>Gammaproteobacteria</taxon>
        <taxon>Thiotrichales</taxon>
        <taxon>Thiotrichaceae</taxon>
        <taxon>Thiothrix</taxon>
    </lineage>
</organism>
<dbReference type="PROSITE" id="PS51898">
    <property type="entry name" value="TYR_RECOMBINASE"/>
    <property type="match status" value="1"/>
</dbReference>
<feature type="active site" evidence="11">
    <location>
        <position position="196"/>
    </location>
</feature>
<evidence type="ECO:0000256" key="8">
    <source>
        <dbReference type="ARBA" id="ARBA00023125"/>
    </source>
</evidence>
<feature type="domain" description="Tyr recombinase" evidence="12">
    <location>
        <begin position="157"/>
        <end position="337"/>
    </location>
</feature>
<feature type="active site" evidence="11">
    <location>
        <position position="289"/>
    </location>
</feature>
<dbReference type="PANTHER" id="PTHR30349:SF81">
    <property type="entry name" value="TYROSINE RECOMBINASE XERC"/>
    <property type="match status" value="1"/>
</dbReference>
<evidence type="ECO:0000256" key="5">
    <source>
        <dbReference type="ARBA" id="ARBA00022618"/>
    </source>
</evidence>
<dbReference type="Gene3D" id="1.10.150.130">
    <property type="match status" value="1"/>
</dbReference>
<keyword evidence="4 11" id="KW-0963">Cytoplasm</keyword>
<dbReference type="NCBIfam" id="NF040815">
    <property type="entry name" value="recomb_XerA_Arch"/>
    <property type="match status" value="1"/>
</dbReference>
<evidence type="ECO:0000256" key="11">
    <source>
        <dbReference type="HAMAP-Rule" id="MF_01808"/>
    </source>
</evidence>
<dbReference type="PANTHER" id="PTHR30349">
    <property type="entry name" value="PHAGE INTEGRASE-RELATED"/>
    <property type="match status" value="1"/>
</dbReference>
<dbReference type="HAMAP" id="MF_01808">
    <property type="entry name" value="Recomb_XerC_XerD"/>
    <property type="match status" value="1"/>
</dbReference>
<dbReference type="AlphaFoldDB" id="A0A8B0SLY1"/>
<evidence type="ECO:0000256" key="9">
    <source>
        <dbReference type="ARBA" id="ARBA00023172"/>
    </source>
</evidence>
<evidence type="ECO:0000313" key="15">
    <source>
        <dbReference type="EMBL" id="QTX11899.1"/>
    </source>
</evidence>
<dbReference type="GO" id="GO:0051301">
    <property type="term" value="P:cell division"/>
    <property type="evidence" value="ECO:0007669"/>
    <property type="project" value="UniProtKB-UniRule"/>
</dbReference>